<dbReference type="GO" id="GO:0004015">
    <property type="term" value="F:adenosylmethionine-8-amino-7-oxononanoate transaminase activity"/>
    <property type="evidence" value="ECO:0007669"/>
    <property type="project" value="TreeGrafter"/>
</dbReference>
<dbReference type="EMBL" id="PJQM01002926">
    <property type="protein sequence ID" value="RCH91896.1"/>
    <property type="molecule type" value="Genomic_DNA"/>
</dbReference>
<evidence type="ECO:0000313" key="4">
    <source>
        <dbReference type="EMBL" id="RCH91896.1"/>
    </source>
</evidence>
<dbReference type="Proteomes" id="UP000253551">
    <property type="component" value="Unassembled WGS sequence"/>
</dbReference>
<dbReference type="GO" id="GO:0005739">
    <property type="term" value="C:mitochondrion"/>
    <property type="evidence" value="ECO:0007669"/>
    <property type="project" value="TreeGrafter"/>
</dbReference>
<dbReference type="Pfam" id="PF00202">
    <property type="entry name" value="Aminotran_3"/>
    <property type="match status" value="1"/>
</dbReference>
<keyword evidence="2" id="KW-0808">Transferase</keyword>
<dbReference type="SUPFAM" id="SSF52540">
    <property type="entry name" value="P-loop containing nucleoside triphosphate hydrolases"/>
    <property type="match status" value="1"/>
</dbReference>
<dbReference type="STRING" id="4846.A0A367JPR4"/>
<dbReference type="InterPro" id="IPR015424">
    <property type="entry name" value="PyrdxlP-dep_Trfase"/>
</dbReference>
<dbReference type="InterPro" id="IPR005814">
    <property type="entry name" value="Aminotrans_3"/>
</dbReference>
<keyword evidence="1" id="KW-0032">Aminotransferase</keyword>
<comment type="caution">
    <text evidence="4">The sequence shown here is derived from an EMBL/GenBank/DDBJ whole genome shotgun (WGS) entry which is preliminary data.</text>
</comment>
<evidence type="ECO:0000256" key="1">
    <source>
        <dbReference type="ARBA" id="ARBA00022576"/>
    </source>
</evidence>
<dbReference type="PANTHER" id="PTHR42684:SF3">
    <property type="entry name" value="ADENOSYLMETHIONINE-8-AMINO-7-OXONONANOATE AMINOTRANSFERASE"/>
    <property type="match status" value="1"/>
</dbReference>
<dbReference type="Gene3D" id="3.40.640.10">
    <property type="entry name" value="Type I PLP-dependent aspartate aminotransferase-like (Major domain)"/>
    <property type="match status" value="1"/>
</dbReference>
<gene>
    <name evidence="4" type="ORF">CU098_008924</name>
</gene>
<sequence length="553" mass="62309">MPTPFLPTRAFQAYQIFAANTNVGKTIFATGLCRAAAIVAKESNRDVFYLKPVQTGYPVDSDERHVKTFNASPLLKTNTLYAYPDPVSPHIATDKPPHDKQVLDRVKQQMLDYVRQQKKNGSYFFLETAGGIHSPVMSGTPQVDFYRDLRLPTILVGDSNLGGISTTLTSLESLHVRGYDVPTILLFDQPRYRNHILIDKQAQKINQALVATIPPPPAMLQDPELEKASMEKYYTEVDEYLVPIIKELDIRHQERFDRLETMAQKSKDIFWWPFTQHEIVKDVTVIDSAHQDYFTTYKAGAPQDMFDSCASWWTQGLGHANPELTLAAAHAAGRYGHVIFPESTNEPALGLAEKVLEKDTWASRVFFSDNGSTAMEVALKMAMSATAKRYDFSIKEPVEVLGIDGSYHGDTIGAMDACPPNVYNEQVQWYEPKGHWLKPPSVHISHGQAYVRLPAEIASHHHDKSTKVVYDSINSIYSIHDSLQLNTTQATLAETYKQYIRQELKTLKAQKRRIGSLLMEPVLMGAGGMIFVDPLFQRTLIDVVRQEGSQLLY</sequence>
<protein>
    <submittedName>
        <fullName evidence="4">Uncharacterized protein</fullName>
    </submittedName>
</protein>
<accession>A0A367JPR4</accession>
<dbReference type="InterPro" id="IPR015422">
    <property type="entry name" value="PyrdxlP-dep_Trfase_small"/>
</dbReference>
<proteinExistence type="inferred from homology"/>
<dbReference type="GO" id="GO:0005524">
    <property type="term" value="F:ATP binding"/>
    <property type="evidence" value="ECO:0007669"/>
    <property type="project" value="InterPro"/>
</dbReference>
<feature type="non-terminal residue" evidence="4">
    <location>
        <position position="553"/>
    </location>
</feature>
<reference evidence="4 5" key="1">
    <citation type="journal article" date="2018" name="G3 (Bethesda)">
        <title>Phylogenetic and Phylogenomic Definition of Rhizopus Species.</title>
        <authorList>
            <person name="Gryganskyi A.P."/>
            <person name="Golan J."/>
            <person name="Dolatabadi S."/>
            <person name="Mondo S."/>
            <person name="Robb S."/>
            <person name="Idnurm A."/>
            <person name="Muszewska A."/>
            <person name="Steczkiewicz K."/>
            <person name="Masonjones S."/>
            <person name="Liao H.L."/>
            <person name="Gajdeczka M.T."/>
            <person name="Anike F."/>
            <person name="Vuek A."/>
            <person name="Anishchenko I.M."/>
            <person name="Voigt K."/>
            <person name="de Hoog G.S."/>
            <person name="Smith M.E."/>
            <person name="Heitman J."/>
            <person name="Vilgalys R."/>
            <person name="Stajich J.E."/>
        </authorList>
    </citation>
    <scope>NUCLEOTIDE SEQUENCE [LARGE SCALE GENOMIC DNA]</scope>
    <source>
        <strain evidence="4 5">LSU 92-RS-03</strain>
    </source>
</reference>
<keyword evidence="3" id="KW-0663">Pyridoxal phosphate</keyword>
<dbReference type="InterPro" id="IPR015421">
    <property type="entry name" value="PyrdxlP-dep_Trfase_major"/>
</dbReference>
<evidence type="ECO:0000313" key="5">
    <source>
        <dbReference type="Proteomes" id="UP000253551"/>
    </source>
</evidence>
<dbReference type="UniPathway" id="UPA00078"/>
<dbReference type="Pfam" id="PF13500">
    <property type="entry name" value="AAA_26"/>
    <property type="match status" value="1"/>
</dbReference>
<keyword evidence="5" id="KW-1185">Reference proteome</keyword>
<dbReference type="OrthoDB" id="425114at2759"/>
<dbReference type="GO" id="GO:0000287">
    <property type="term" value="F:magnesium ion binding"/>
    <property type="evidence" value="ECO:0007669"/>
    <property type="project" value="InterPro"/>
</dbReference>
<dbReference type="Gene3D" id="3.40.50.300">
    <property type="entry name" value="P-loop containing nucleotide triphosphate hydrolases"/>
    <property type="match status" value="1"/>
</dbReference>
<dbReference type="HAMAP" id="MF_00336">
    <property type="entry name" value="BioD"/>
    <property type="match status" value="1"/>
</dbReference>
<evidence type="ECO:0000256" key="2">
    <source>
        <dbReference type="ARBA" id="ARBA00022679"/>
    </source>
</evidence>
<dbReference type="SUPFAM" id="SSF53383">
    <property type="entry name" value="PLP-dependent transferases"/>
    <property type="match status" value="1"/>
</dbReference>
<dbReference type="InterPro" id="IPR004472">
    <property type="entry name" value="DTB_synth_BioD"/>
</dbReference>
<name>A0A367JPR4_RHIST</name>
<dbReference type="AlphaFoldDB" id="A0A367JPR4"/>
<dbReference type="Gene3D" id="3.90.1150.10">
    <property type="entry name" value="Aspartate Aminotransferase, domain 1"/>
    <property type="match status" value="1"/>
</dbReference>
<dbReference type="GO" id="GO:0030170">
    <property type="term" value="F:pyridoxal phosphate binding"/>
    <property type="evidence" value="ECO:0007669"/>
    <property type="project" value="InterPro"/>
</dbReference>
<organism evidence="4 5">
    <name type="scientific">Rhizopus stolonifer</name>
    <name type="common">Rhizopus nigricans</name>
    <dbReference type="NCBI Taxonomy" id="4846"/>
    <lineage>
        <taxon>Eukaryota</taxon>
        <taxon>Fungi</taxon>
        <taxon>Fungi incertae sedis</taxon>
        <taxon>Mucoromycota</taxon>
        <taxon>Mucoromycotina</taxon>
        <taxon>Mucoromycetes</taxon>
        <taxon>Mucorales</taxon>
        <taxon>Mucorineae</taxon>
        <taxon>Rhizopodaceae</taxon>
        <taxon>Rhizopus</taxon>
    </lineage>
</organism>
<dbReference type="InterPro" id="IPR027417">
    <property type="entry name" value="P-loop_NTPase"/>
</dbReference>
<dbReference type="GO" id="GO:0009102">
    <property type="term" value="P:biotin biosynthetic process"/>
    <property type="evidence" value="ECO:0007669"/>
    <property type="project" value="UniProtKB-UniPathway"/>
</dbReference>
<evidence type="ECO:0000256" key="3">
    <source>
        <dbReference type="ARBA" id="ARBA00022898"/>
    </source>
</evidence>
<dbReference type="CDD" id="cd03109">
    <property type="entry name" value="DTBS"/>
    <property type="match status" value="1"/>
</dbReference>
<dbReference type="PANTHER" id="PTHR42684">
    <property type="entry name" value="ADENOSYLMETHIONINE-8-AMINO-7-OXONONANOATE AMINOTRANSFERASE"/>
    <property type="match status" value="1"/>
</dbReference>
<dbReference type="GO" id="GO:0004141">
    <property type="term" value="F:dethiobiotin synthase activity"/>
    <property type="evidence" value="ECO:0007669"/>
    <property type="project" value="InterPro"/>
</dbReference>